<dbReference type="EMBL" id="CAJVQC010131172">
    <property type="protein sequence ID" value="CAG8841670.1"/>
    <property type="molecule type" value="Genomic_DNA"/>
</dbReference>
<dbReference type="Proteomes" id="UP000789920">
    <property type="component" value="Unassembled WGS sequence"/>
</dbReference>
<gene>
    <name evidence="1" type="ORF">RPERSI_LOCUS31980</name>
</gene>
<keyword evidence="2" id="KW-1185">Reference proteome</keyword>
<organism evidence="1 2">
    <name type="scientific">Racocetra persica</name>
    <dbReference type="NCBI Taxonomy" id="160502"/>
    <lineage>
        <taxon>Eukaryota</taxon>
        <taxon>Fungi</taxon>
        <taxon>Fungi incertae sedis</taxon>
        <taxon>Mucoromycota</taxon>
        <taxon>Glomeromycotina</taxon>
        <taxon>Glomeromycetes</taxon>
        <taxon>Diversisporales</taxon>
        <taxon>Gigasporaceae</taxon>
        <taxon>Racocetra</taxon>
    </lineage>
</organism>
<sequence>KFEDDAEEFLANFHGLLGISKRIAESIAERKSLSEDLNKGKDANSLGQIVTALKKLENDISFSNRK</sequence>
<proteinExistence type="predicted"/>
<feature type="non-terminal residue" evidence="1">
    <location>
        <position position="1"/>
    </location>
</feature>
<protein>
    <submittedName>
        <fullName evidence="1">21314_t:CDS:1</fullName>
    </submittedName>
</protein>
<reference evidence="1" key="1">
    <citation type="submission" date="2021-06" db="EMBL/GenBank/DDBJ databases">
        <authorList>
            <person name="Kallberg Y."/>
            <person name="Tangrot J."/>
            <person name="Rosling A."/>
        </authorList>
    </citation>
    <scope>NUCLEOTIDE SEQUENCE</scope>
    <source>
        <strain evidence="1">MA461A</strain>
    </source>
</reference>
<name>A0ACA9SLF1_9GLOM</name>
<comment type="caution">
    <text evidence="1">The sequence shown here is derived from an EMBL/GenBank/DDBJ whole genome shotgun (WGS) entry which is preliminary data.</text>
</comment>
<accession>A0ACA9SLF1</accession>
<evidence type="ECO:0000313" key="2">
    <source>
        <dbReference type="Proteomes" id="UP000789920"/>
    </source>
</evidence>
<evidence type="ECO:0000313" key="1">
    <source>
        <dbReference type="EMBL" id="CAG8841670.1"/>
    </source>
</evidence>